<sequence length="355" mass="36885">MTRAPSLAPADRSTLLRRIAVTLLALAVFRIGQWIPLPGLDLAALGGSRMTSIMALGITPLLTALILAESAMCASPRLRRWAATPAGNARLWRAAIVVALVLASLQSYGVASSLGAIPGLIVSPGWQFHAGAITSFLGATLIVVLLASWITARGIGYGLWVLFGAIQAEAFLQPLLAQLPLLATGALSPENYLGNVALRFGVLAAAIAALATLVNARPPLSNAPELIWSPLVAGAIVSLLLTAFLLPIVLSAPDRADFVSTAAFNLNLPLTALATAAIVLARRRSFQPPGERVNVAAAAPAILLLVLFTSAATLFPYAQTAVLLAAVGLMILDNLRAAPRDTEAAPLARRRFAAT</sequence>
<dbReference type="SUPFAM" id="SSF103491">
    <property type="entry name" value="Preprotein translocase SecY subunit"/>
    <property type="match status" value="1"/>
</dbReference>
<dbReference type="HOGENOM" id="CLU_780261_0_0_5"/>
<dbReference type="RefSeq" id="WP_023787670.1">
    <property type="nucleotide sequence ID" value="NC_022997.1"/>
</dbReference>
<dbReference type="GO" id="GO:0015031">
    <property type="term" value="P:protein transport"/>
    <property type="evidence" value="ECO:0007669"/>
    <property type="project" value="InterPro"/>
</dbReference>
<evidence type="ECO:0000256" key="1">
    <source>
        <dbReference type="SAM" id="Phobius"/>
    </source>
</evidence>
<dbReference type="GO" id="GO:0016020">
    <property type="term" value="C:membrane"/>
    <property type="evidence" value="ECO:0007669"/>
    <property type="project" value="InterPro"/>
</dbReference>
<feature type="transmembrane region" description="Helical" evidence="1">
    <location>
        <begin position="262"/>
        <end position="281"/>
    </location>
</feature>
<accession>V5SJF6</accession>
<protein>
    <recommendedName>
        <fullName evidence="4">Preprotein translocase subunit SecY</fullName>
    </recommendedName>
</protein>
<organism evidence="2 3">
    <name type="scientific">Hyphomicrobium nitrativorans NL23</name>
    <dbReference type="NCBI Taxonomy" id="1029756"/>
    <lineage>
        <taxon>Bacteria</taxon>
        <taxon>Pseudomonadati</taxon>
        <taxon>Pseudomonadota</taxon>
        <taxon>Alphaproteobacteria</taxon>
        <taxon>Hyphomicrobiales</taxon>
        <taxon>Hyphomicrobiaceae</taxon>
        <taxon>Hyphomicrobium</taxon>
    </lineage>
</organism>
<dbReference type="OrthoDB" id="8410488at2"/>
<dbReference type="AlphaFoldDB" id="V5SJF6"/>
<feature type="transmembrane region" description="Helical" evidence="1">
    <location>
        <begin position="226"/>
        <end position="250"/>
    </location>
</feature>
<dbReference type="Pfam" id="PF00344">
    <property type="entry name" value="SecY"/>
    <property type="match status" value="1"/>
</dbReference>
<feature type="transmembrane region" description="Helical" evidence="1">
    <location>
        <begin position="157"/>
        <end position="176"/>
    </location>
</feature>
<feature type="transmembrane region" description="Helical" evidence="1">
    <location>
        <begin position="293"/>
        <end position="311"/>
    </location>
</feature>
<dbReference type="InterPro" id="IPR002208">
    <property type="entry name" value="SecY/SEC61-alpha"/>
</dbReference>
<evidence type="ECO:0008006" key="4">
    <source>
        <dbReference type="Google" id="ProtNLM"/>
    </source>
</evidence>
<dbReference type="PRINTS" id="PR00303">
    <property type="entry name" value="SECYTRNLCASE"/>
</dbReference>
<reference evidence="2 3" key="1">
    <citation type="journal article" date="2014" name="Genome Announc.">
        <title>Complete Genome Sequence of Hyphomicrobium nitrativorans Strain NL23, a Denitrifying Bacterium Isolated from Biofilm of a Methanol-Fed Denitrification System Treating Seawater at the Montreal Biodome.</title>
        <authorList>
            <person name="Martineau C."/>
            <person name="Villeneuve C."/>
            <person name="Mauffrey F."/>
            <person name="Villemur R."/>
        </authorList>
    </citation>
    <scope>NUCLEOTIDE SEQUENCE [LARGE SCALE GENOMIC DNA]</scope>
    <source>
        <strain evidence="2">NL23</strain>
    </source>
</reference>
<dbReference type="PATRIC" id="fig|1029756.8.peg.2414"/>
<feature type="transmembrane region" description="Helical" evidence="1">
    <location>
        <begin position="196"/>
        <end position="214"/>
    </location>
</feature>
<dbReference type="STRING" id="1029756.W911_11635"/>
<gene>
    <name evidence="2" type="ORF">W911_11635</name>
</gene>
<keyword evidence="3" id="KW-1185">Reference proteome</keyword>
<keyword evidence="1" id="KW-1133">Transmembrane helix</keyword>
<keyword evidence="1" id="KW-0812">Transmembrane</keyword>
<feature type="transmembrane region" description="Helical" evidence="1">
    <location>
        <begin position="95"/>
        <end position="122"/>
    </location>
</feature>
<name>V5SJF6_9HYPH</name>
<dbReference type="KEGG" id="hni:W911_11635"/>
<evidence type="ECO:0000313" key="3">
    <source>
        <dbReference type="Proteomes" id="UP000018542"/>
    </source>
</evidence>
<proteinExistence type="predicted"/>
<feature type="transmembrane region" description="Helical" evidence="1">
    <location>
        <begin position="128"/>
        <end position="150"/>
    </location>
</feature>
<dbReference type="InterPro" id="IPR023201">
    <property type="entry name" value="SecY_dom_sf"/>
</dbReference>
<dbReference type="EMBL" id="CP006912">
    <property type="protein sequence ID" value="AHB50225.1"/>
    <property type="molecule type" value="Genomic_DNA"/>
</dbReference>
<feature type="transmembrane region" description="Helical" evidence="1">
    <location>
        <begin position="15"/>
        <end position="33"/>
    </location>
</feature>
<dbReference type="Proteomes" id="UP000018542">
    <property type="component" value="Chromosome"/>
</dbReference>
<dbReference type="Gene3D" id="1.10.3370.10">
    <property type="entry name" value="SecY subunit domain"/>
    <property type="match status" value="1"/>
</dbReference>
<feature type="transmembrane region" description="Helical" evidence="1">
    <location>
        <begin position="53"/>
        <end position="74"/>
    </location>
</feature>
<keyword evidence="1" id="KW-0472">Membrane</keyword>
<evidence type="ECO:0000313" key="2">
    <source>
        <dbReference type="EMBL" id="AHB50225.1"/>
    </source>
</evidence>